<keyword evidence="2" id="KW-0812">Transmembrane</keyword>
<comment type="similarity">
    <text evidence="1">Belongs to the plant dirigent protein family.</text>
</comment>
<feature type="transmembrane region" description="Helical" evidence="2">
    <location>
        <begin position="124"/>
        <end position="142"/>
    </location>
</feature>
<comment type="subcellular location">
    <subcellularLocation>
        <location evidence="1">Secreted</location>
        <location evidence="1">Extracellular space</location>
        <location evidence="1">Apoplast</location>
    </subcellularLocation>
</comment>
<reference evidence="3" key="3">
    <citation type="journal article" date="2017" name="Nature">
        <title>Genome sequence of the progenitor of the wheat D genome Aegilops tauschii.</title>
        <authorList>
            <person name="Luo M.C."/>
            <person name="Gu Y.Q."/>
            <person name="Puiu D."/>
            <person name="Wang H."/>
            <person name="Twardziok S.O."/>
            <person name="Deal K.R."/>
            <person name="Huo N."/>
            <person name="Zhu T."/>
            <person name="Wang L."/>
            <person name="Wang Y."/>
            <person name="McGuire P.E."/>
            <person name="Liu S."/>
            <person name="Long H."/>
            <person name="Ramasamy R.K."/>
            <person name="Rodriguez J.C."/>
            <person name="Van S.L."/>
            <person name="Yuan L."/>
            <person name="Wang Z."/>
            <person name="Xia Z."/>
            <person name="Xiao L."/>
            <person name="Anderson O.D."/>
            <person name="Ouyang S."/>
            <person name="Liang Y."/>
            <person name="Zimin A.V."/>
            <person name="Pertea G."/>
            <person name="Qi P."/>
            <person name="Bennetzen J.L."/>
            <person name="Dai X."/>
            <person name="Dawson M.W."/>
            <person name="Muller H.G."/>
            <person name="Kugler K."/>
            <person name="Rivarola-Duarte L."/>
            <person name="Spannagl M."/>
            <person name="Mayer K.F.X."/>
            <person name="Lu F.H."/>
            <person name="Bevan M.W."/>
            <person name="Leroy P."/>
            <person name="Li P."/>
            <person name="You F.M."/>
            <person name="Sun Q."/>
            <person name="Liu Z."/>
            <person name="Lyons E."/>
            <person name="Wicker T."/>
            <person name="Salzberg S.L."/>
            <person name="Devos K.M."/>
            <person name="Dvorak J."/>
        </authorList>
    </citation>
    <scope>NUCLEOTIDE SEQUENCE [LARGE SCALE GENOMIC DNA]</scope>
    <source>
        <strain evidence="3">cv. AL8/78</strain>
    </source>
</reference>
<evidence type="ECO:0000256" key="1">
    <source>
        <dbReference type="RuleBase" id="RU363099"/>
    </source>
</evidence>
<evidence type="ECO:0000256" key="2">
    <source>
        <dbReference type="SAM" id="Phobius"/>
    </source>
</evidence>
<organism evidence="3 4">
    <name type="scientific">Aegilops tauschii subsp. strangulata</name>
    <name type="common">Goatgrass</name>
    <dbReference type="NCBI Taxonomy" id="200361"/>
    <lineage>
        <taxon>Eukaryota</taxon>
        <taxon>Viridiplantae</taxon>
        <taxon>Streptophyta</taxon>
        <taxon>Embryophyta</taxon>
        <taxon>Tracheophyta</taxon>
        <taxon>Spermatophyta</taxon>
        <taxon>Magnoliopsida</taxon>
        <taxon>Liliopsida</taxon>
        <taxon>Poales</taxon>
        <taxon>Poaceae</taxon>
        <taxon>BOP clade</taxon>
        <taxon>Pooideae</taxon>
        <taxon>Triticodae</taxon>
        <taxon>Triticeae</taxon>
        <taxon>Triticinae</taxon>
        <taxon>Aegilops</taxon>
    </lineage>
</organism>
<sequence length="180" mass="20562">MILNFLSLFWKMIDSYPSLILIIANRKMMGTWNYTIVMHCNKPLLAACQSYSCAWNRFSGSTLQVMGVTPSDGQWAISGGTGEFALAHGIIKQKVVQGNADENVKELHVHAFYTKMNTSVVSQMFWILYIPFCSSTSLYIYISNELVLPIRQKKKELVPPSLDPNTPFMLFYMIQYKLKI</sequence>
<dbReference type="InterPro" id="IPR004265">
    <property type="entry name" value="Dirigent"/>
</dbReference>
<evidence type="ECO:0000313" key="4">
    <source>
        <dbReference type="Proteomes" id="UP000015105"/>
    </source>
</evidence>
<comment type="function">
    <text evidence="1">Dirigent proteins impart stereoselectivity on the phenoxy radical-coupling reaction, yielding optically active lignans from two molecules of coniferyl alcohol in the biosynthesis of lignans, flavonolignans, and alkaloids and thus plays a central role in plant secondary metabolism.</text>
</comment>
<keyword evidence="1" id="KW-0964">Secreted</keyword>
<dbReference type="Gramene" id="AET1Gv20495700.1">
    <property type="protein sequence ID" value="AET1Gv20495700.1"/>
    <property type="gene ID" value="AET1Gv20495700"/>
</dbReference>
<dbReference type="AlphaFoldDB" id="A0A452YPZ3"/>
<comment type="subunit">
    <text evidence="1">Homodimer.</text>
</comment>
<dbReference type="GO" id="GO:0048046">
    <property type="term" value="C:apoplast"/>
    <property type="evidence" value="ECO:0007669"/>
    <property type="project" value="UniProtKB-SubCell"/>
</dbReference>
<keyword evidence="1" id="KW-0052">Apoplast</keyword>
<evidence type="ECO:0000313" key="3">
    <source>
        <dbReference type="EnsemblPlants" id="AET1Gv20495700.1"/>
    </source>
</evidence>
<proteinExistence type="inferred from homology"/>
<reference evidence="3" key="5">
    <citation type="journal article" date="2021" name="G3 (Bethesda)">
        <title>Aegilops tauschii genome assembly Aet v5.0 features greater sequence contiguity and improved annotation.</title>
        <authorList>
            <person name="Wang L."/>
            <person name="Zhu T."/>
            <person name="Rodriguez J.C."/>
            <person name="Deal K.R."/>
            <person name="Dubcovsky J."/>
            <person name="McGuire P.E."/>
            <person name="Lux T."/>
            <person name="Spannagl M."/>
            <person name="Mayer K.F.X."/>
            <person name="Baldrich P."/>
            <person name="Meyers B.C."/>
            <person name="Huo N."/>
            <person name="Gu Y.Q."/>
            <person name="Zhou H."/>
            <person name="Devos K.M."/>
            <person name="Bennetzen J.L."/>
            <person name="Unver T."/>
            <person name="Budak H."/>
            <person name="Gulick P.J."/>
            <person name="Galiba G."/>
            <person name="Kalapos B."/>
            <person name="Nelson D.R."/>
            <person name="Li P."/>
            <person name="You F.M."/>
            <person name="Luo M.C."/>
            <person name="Dvorak J."/>
        </authorList>
    </citation>
    <scope>NUCLEOTIDE SEQUENCE [LARGE SCALE GENOMIC DNA]</scope>
    <source>
        <strain evidence="3">cv. AL8/78</strain>
    </source>
</reference>
<name>A0A452YPZ3_AEGTS</name>
<dbReference type="EnsemblPlants" id="AET1Gv20495700.1">
    <property type="protein sequence ID" value="AET1Gv20495700.1"/>
    <property type="gene ID" value="AET1Gv20495700"/>
</dbReference>
<keyword evidence="4" id="KW-1185">Reference proteome</keyword>
<dbReference type="Pfam" id="PF03018">
    <property type="entry name" value="Dirigent"/>
    <property type="match status" value="1"/>
</dbReference>
<reference evidence="3" key="4">
    <citation type="submission" date="2019-03" db="UniProtKB">
        <authorList>
            <consortium name="EnsemblPlants"/>
        </authorList>
    </citation>
    <scope>IDENTIFICATION</scope>
</reference>
<reference evidence="4" key="2">
    <citation type="journal article" date="2017" name="Nat. Plants">
        <title>The Aegilops tauschii genome reveals multiple impacts of transposons.</title>
        <authorList>
            <person name="Zhao G."/>
            <person name="Zou C."/>
            <person name="Li K."/>
            <person name="Wang K."/>
            <person name="Li T."/>
            <person name="Gao L."/>
            <person name="Zhang X."/>
            <person name="Wang H."/>
            <person name="Yang Z."/>
            <person name="Liu X."/>
            <person name="Jiang W."/>
            <person name="Mao L."/>
            <person name="Kong X."/>
            <person name="Jiao Y."/>
            <person name="Jia J."/>
        </authorList>
    </citation>
    <scope>NUCLEOTIDE SEQUENCE [LARGE SCALE GENOMIC DNA]</scope>
    <source>
        <strain evidence="4">cv. AL8/78</strain>
    </source>
</reference>
<accession>A0A452YPZ3</accession>
<reference evidence="4" key="1">
    <citation type="journal article" date="2014" name="Science">
        <title>Ancient hybridizations among the ancestral genomes of bread wheat.</title>
        <authorList>
            <consortium name="International Wheat Genome Sequencing Consortium,"/>
            <person name="Marcussen T."/>
            <person name="Sandve S.R."/>
            <person name="Heier L."/>
            <person name="Spannagl M."/>
            <person name="Pfeifer M."/>
            <person name="Jakobsen K.S."/>
            <person name="Wulff B.B."/>
            <person name="Steuernagel B."/>
            <person name="Mayer K.F."/>
            <person name="Olsen O.A."/>
        </authorList>
    </citation>
    <scope>NUCLEOTIDE SEQUENCE [LARGE SCALE GENOMIC DNA]</scope>
    <source>
        <strain evidence="4">cv. AL8/78</strain>
    </source>
</reference>
<keyword evidence="2" id="KW-0472">Membrane</keyword>
<keyword evidence="2" id="KW-1133">Transmembrane helix</keyword>
<protein>
    <recommendedName>
        <fullName evidence="1">Dirigent protein</fullName>
    </recommendedName>
</protein>
<dbReference type="Proteomes" id="UP000015105">
    <property type="component" value="Chromosome 1D"/>
</dbReference>